<keyword evidence="11 12" id="KW-0804">Transcription</keyword>
<evidence type="ECO:0000259" key="14">
    <source>
        <dbReference type="PROSITE" id="PS51674"/>
    </source>
</evidence>
<dbReference type="GO" id="GO:0035731">
    <property type="term" value="F:dinitrosyl-iron complex binding"/>
    <property type="evidence" value="ECO:0007669"/>
    <property type="project" value="UniProtKB-UniRule"/>
</dbReference>
<keyword evidence="10 12" id="KW-1015">Disulfide bond</keyword>
<gene>
    <name evidence="12" type="primary">whiB</name>
    <name evidence="15" type="ORF">W59_19783</name>
</gene>
<comment type="cofactor">
    <cofactor evidence="12">
        <name>[4Fe-4S] cluster</name>
        <dbReference type="ChEBI" id="CHEBI:49883"/>
    </cofactor>
    <text evidence="12">Binds 1 [4Fe-4S] cluster per subunit. Following nitrosylation of the [4Fe-4S] cluster binds 1 [4Fe-8(NO)] cluster per subunit.</text>
</comment>
<comment type="caution">
    <text evidence="15">The sequence shown here is derived from an EMBL/GenBank/DDBJ whole genome shotgun (WGS) entry which is preliminary data.</text>
</comment>
<dbReference type="GO" id="GO:0045454">
    <property type="term" value="P:cell redox homeostasis"/>
    <property type="evidence" value="ECO:0007669"/>
    <property type="project" value="TreeGrafter"/>
</dbReference>
<organism evidence="15 16">
    <name type="scientific">Rhodococcus opacus RKJ300 = JCM 13270</name>
    <dbReference type="NCBI Taxonomy" id="1165867"/>
    <lineage>
        <taxon>Bacteria</taxon>
        <taxon>Bacillati</taxon>
        <taxon>Actinomycetota</taxon>
        <taxon>Actinomycetes</taxon>
        <taxon>Mycobacteriales</taxon>
        <taxon>Nocardiaceae</taxon>
        <taxon>Rhodococcus</taxon>
    </lineage>
</organism>
<dbReference type="PANTHER" id="PTHR38839">
    <property type="entry name" value="TRANSCRIPTIONAL REGULATOR WHID-RELATED"/>
    <property type="match status" value="1"/>
</dbReference>
<evidence type="ECO:0000313" key="15">
    <source>
        <dbReference type="EMBL" id="EID78238.1"/>
    </source>
</evidence>
<evidence type="ECO:0000256" key="6">
    <source>
        <dbReference type="ARBA" id="ARBA00023004"/>
    </source>
</evidence>
<dbReference type="Proteomes" id="UP000006447">
    <property type="component" value="Unassembled WGS sequence"/>
</dbReference>
<feature type="domain" description="4Fe-4S Wbl-type" evidence="14">
    <location>
        <begin position="4"/>
        <end position="68"/>
    </location>
</feature>
<keyword evidence="3 12" id="KW-0004">4Fe-4S</keyword>
<dbReference type="HAMAP" id="MF_01479">
    <property type="entry name" value="WhiB"/>
    <property type="match status" value="1"/>
</dbReference>
<evidence type="ECO:0000256" key="8">
    <source>
        <dbReference type="ARBA" id="ARBA00023015"/>
    </source>
</evidence>
<feature type="binding site" evidence="12">
    <location>
        <position position="38"/>
    </location>
    <ligand>
        <name>[4Fe-4S] cluster</name>
        <dbReference type="ChEBI" id="CHEBI:49883"/>
    </ligand>
</feature>
<evidence type="ECO:0000256" key="3">
    <source>
        <dbReference type="ARBA" id="ARBA00022485"/>
    </source>
</evidence>
<comment type="subcellular location">
    <subcellularLocation>
        <location evidence="1 12">Cytoplasm</location>
    </subcellularLocation>
</comment>
<comment type="PTM">
    <text evidence="12">Upon Fe-S cluster removal intramolecular disulfide bonds are formed.</text>
</comment>
<keyword evidence="6 12" id="KW-0408">Iron</keyword>
<proteinExistence type="inferred from homology"/>
<name>I0WPC2_RHOOP</name>
<evidence type="ECO:0000256" key="10">
    <source>
        <dbReference type="ARBA" id="ARBA00023157"/>
    </source>
</evidence>
<evidence type="ECO:0000256" key="2">
    <source>
        <dbReference type="ARBA" id="ARBA00006597"/>
    </source>
</evidence>
<dbReference type="GO" id="GO:0051539">
    <property type="term" value="F:4 iron, 4 sulfur cluster binding"/>
    <property type="evidence" value="ECO:0007669"/>
    <property type="project" value="UniProtKB-UniRule"/>
</dbReference>
<dbReference type="AlphaFoldDB" id="I0WPC2"/>
<evidence type="ECO:0000256" key="9">
    <source>
        <dbReference type="ARBA" id="ARBA00023125"/>
    </source>
</evidence>
<evidence type="ECO:0000256" key="11">
    <source>
        <dbReference type="ARBA" id="ARBA00023163"/>
    </source>
</evidence>
<sequence length="89" mass="10191">MLGSCRNVESSLFFSPEGERGRDRARREARAKRVCQDCPVLTECREYALAVAEPYGTWGGMSENDRRRHIRPRQREGRAADLPDGEPVR</sequence>
<keyword evidence="7 12" id="KW-0411">Iron-sulfur</keyword>
<dbReference type="InterPro" id="IPR034768">
    <property type="entry name" value="4FE4S_WBL"/>
</dbReference>
<evidence type="ECO:0000256" key="1">
    <source>
        <dbReference type="ARBA" id="ARBA00004496"/>
    </source>
</evidence>
<dbReference type="PROSITE" id="PS51674">
    <property type="entry name" value="4FE4S_WBL"/>
    <property type="match status" value="1"/>
</dbReference>
<dbReference type="GO" id="GO:0005737">
    <property type="term" value="C:cytoplasm"/>
    <property type="evidence" value="ECO:0007669"/>
    <property type="project" value="UniProtKB-SubCell"/>
</dbReference>
<comment type="function">
    <text evidence="12">Acts as a transcriptional regulator. Probably redox-responsive. The apo- but not holo-form probably binds DNA.</text>
</comment>
<dbReference type="PANTHER" id="PTHR38839:SF5">
    <property type="entry name" value="TRANSCRIPTIONAL REGULATOR WHID"/>
    <property type="match status" value="1"/>
</dbReference>
<dbReference type="EMBL" id="AJJH01000106">
    <property type="protein sequence ID" value="EID78238.1"/>
    <property type="molecule type" value="Genomic_DNA"/>
</dbReference>
<comment type="similarity">
    <text evidence="2 12">Belongs to the WhiB family.</text>
</comment>
<evidence type="ECO:0000256" key="7">
    <source>
        <dbReference type="ARBA" id="ARBA00023014"/>
    </source>
</evidence>
<feature type="region of interest" description="Disordered" evidence="13">
    <location>
        <begin position="58"/>
        <end position="89"/>
    </location>
</feature>
<keyword evidence="9 12" id="KW-0238">DNA-binding</keyword>
<feature type="binding site" evidence="12">
    <location>
        <position position="44"/>
    </location>
    <ligand>
        <name>[4Fe-4S] cluster</name>
        <dbReference type="ChEBI" id="CHEBI:49883"/>
    </ligand>
</feature>
<keyword evidence="4 12" id="KW-0963">Cytoplasm</keyword>
<accession>I0WPC2</accession>
<dbReference type="GO" id="GO:0047134">
    <property type="term" value="F:protein-disulfide reductase [NAD(P)H] activity"/>
    <property type="evidence" value="ECO:0007669"/>
    <property type="project" value="TreeGrafter"/>
</dbReference>
<feature type="binding site" evidence="12">
    <location>
        <position position="35"/>
    </location>
    <ligand>
        <name>[4Fe-4S] cluster</name>
        <dbReference type="ChEBI" id="CHEBI:49883"/>
    </ligand>
</feature>
<protein>
    <recommendedName>
        <fullName evidence="12">Transcriptional regulator WhiB</fullName>
    </recommendedName>
</protein>
<keyword evidence="5 12" id="KW-0479">Metal-binding</keyword>
<evidence type="ECO:0000256" key="4">
    <source>
        <dbReference type="ARBA" id="ARBA00022490"/>
    </source>
</evidence>
<dbReference type="GO" id="GO:0003677">
    <property type="term" value="F:DNA binding"/>
    <property type="evidence" value="ECO:0007669"/>
    <property type="project" value="UniProtKB-UniRule"/>
</dbReference>
<reference evidence="15 16" key="1">
    <citation type="journal article" date="2012" name="J. Bacteriol.">
        <title>Draft genome sequence of the nitrophenol-degrading actinomycete Rhodococcus imtechensis RKJ300.</title>
        <authorList>
            <person name="Vikram S."/>
            <person name="Kumar S."/>
            <person name="Subramanian S."/>
            <person name="Raghava G.P."/>
        </authorList>
    </citation>
    <scope>NUCLEOTIDE SEQUENCE [LARGE SCALE GENOMIC DNA]</scope>
    <source>
        <strain evidence="15 16">RKJ300</strain>
    </source>
</reference>
<evidence type="ECO:0000256" key="12">
    <source>
        <dbReference type="HAMAP-Rule" id="MF_01479"/>
    </source>
</evidence>
<feature type="binding site" evidence="12">
    <location>
        <position position="5"/>
    </location>
    <ligand>
        <name>[4Fe-4S] cluster</name>
        <dbReference type="ChEBI" id="CHEBI:49883"/>
    </ligand>
</feature>
<dbReference type="PATRIC" id="fig|1165867.3.peg.4037"/>
<comment type="PTM">
    <text evidence="12">The Fe-S cluster can be nitrosylated by nitric oxide (NO).</text>
</comment>
<feature type="compositionally biased region" description="Basic and acidic residues" evidence="13">
    <location>
        <begin position="73"/>
        <end position="89"/>
    </location>
</feature>
<evidence type="ECO:0000256" key="5">
    <source>
        <dbReference type="ARBA" id="ARBA00022723"/>
    </source>
</evidence>
<evidence type="ECO:0000256" key="13">
    <source>
        <dbReference type="SAM" id="MobiDB-lite"/>
    </source>
</evidence>
<keyword evidence="8 12" id="KW-0805">Transcription regulation</keyword>
<dbReference type="InterPro" id="IPR003482">
    <property type="entry name" value="Whib"/>
</dbReference>
<dbReference type="GO" id="GO:0046872">
    <property type="term" value="F:metal ion binding"/>
    <property type="evidence" value="ECO:0007669"/>
    <property type="project" value="UniProtKB-KW"/>
</dbReference>
<dbReference type="GO" id="GO:0045892">
    <property type="term" value="P:negative regulation of DNA-templated transcription"/>
    <property type="evidence" value="ECO:0007669"/>
    <property type="project" value="TreeGrafter"/>
</dbReference>
<dbReference type="Pfam" id="PF02467">
    <property type="entry name" value="Whib"/>
    <property type="match status" value="1"/>
</dbReference>
<evidence type="ECO:0000313" key="16">
    <source>
        <dbReference type="Proteomes" id="UP000006447"/>
    </source>
</evidence>